<reference evidence="3 4" key="1">
    <citation type="journal article" date="2021" name="G3 (Bethesda)">
        <title>Improved contiguity of the threespine stickleback genome using long-read sequencing.</title>
        <authorList>
            <person name="Nath S."/>
            <person name="Shaw D.E."/>
            <person name="White M.A."/>
        </authorList>
    </citation>
    <scope>NUCLEOTIDE SEQUENCE [LARGE SCALE GENOMIC DNA]</scope>
    <source>
        <strain evidence="3 4">Lake Benthic</strain>
    </source>
</reference>
<evidence type="ECO:0000256" key="1">
    <source>
        <dbReference type="SAM" id="Coils"/>
    </source>
</evidence>
<feature type="compositionally biased region" description="Basic and acidic residues" evidence="2">
    <location>
        <begin position="695"/>
        <end position="714"/>
    </location>
</feature>
<proteinExistence type="predicted"/>
<dbReference type="GO" id="GO:0005576">
    <property type="term" value="C:extracellular region"/>
    <property type="evidence" value="ECO:0007669"/>
    <property type="project" value="GOC"/>
</dbReference>
<feature type="coiled-coil region" evidence="1">
    <location>
        <begin position="764"/>
        <end position="791"/>
    </location>
</feature>
<dbReference type="GO" id="GO:0034451">
    <property type="term" value="C:centriolar satellite"/>
    <property type="evidence" value="ECO:0007669"/>
    <property type="project" value="TreeGrafter"/>
</dbReference>
<feature type="compositionally biased region" description="Polar residues" evidence="2">
    <location>
        <begin position="216"/>
        <end position="227"/>
    </location>
</feature>
<feature type="region of interest" description="Disordered" evidence="2">
    <location>
        <begin position="25"/>
        <end position="53"/>
    </location>
</feature>
<dbReference type="GO" id="GO:0035735">
    <property type="term" value="P:intraciliary transport involved in cilium assembly"/>
    <property type="evidence" value="ECO:0007669"/>
    <property type="project" value="InterPro"/>
</dbReference>
<feature type="region of interest" description="Disordered" evidence="2">
    <location>
        <begin position="308"/>
        <end position="334"/>
    </location>
</feature>
<dbReference type="InterPro" id="IPR030465">
    <property type="entry name" value="CEP131"/>
</dbReference>
<evidence type="ECO:0000313" key="3">
    <source>
        <dbReference type="Ensembl" id="ENSGACP00000041759.1"/>
    </source>
</evidence>
<reference evidence="3" key="3">
    <citation type="submission" date="2025-09" db="UniProtKB">
        <authorList>
            <consortium name="Ensembl"/>
        </authorList>
    </citation>
    <scope>IDENTIFICATION</scope>
</reference>
<dbReference type="Proteomes" id="UP000007635">
    <property type="component" value="Chromosome V"/>
</dbReference>
<dbReference type="GO" id="GO:0005929">
    <property type="term" value="C:cilium"/>
    <property type="evidence" value="ECO:0007669"/>
    <property type="project" value="GOC"/>
</dbReference>
<accession>A0AAQ4PS86</accession>
<evidence type="ECO:0000313" key="4">
    <source>
        <dbReference type="Proteomes" id="UP000007635"/>
    </source>
</evidence>
<dbReference type="PANTHER" id="PTHR31540:SF1">
    <property type="entry name" value="CENTROSOMAL PROTEIN OF 131 KDA"/>
    <property type="match status" value="1"/>
</dbReference>
<name>A0AAQ4PS86_GASAC</name>
<feature type="region of interest" description="Disordered" evidence="2">
    <location>
        <begin position="351"/>
        <end position="467"/>
    </location>
</feature>
<keyword evidence="4" id="KW-1185">Reference proteome</keyword>
<dbReference type="Ensembl" id="ENSGACT00000036249.1">
    <property type="protein sequence ID" value="ENSGACP00000041759.1"/>
    <property type="gene ID" value="ENSGACG00000026147.1"/>
</dbReference>
<feature type="region of interest" description="Disordered" evidence="2">
    <location>
        <begin position="216"/>
        <end position="266"/>
    </location>
</feature>
<protein>
    <submittedName>
        <fullName evidence="3">Centrosomal protein 131</fullName>
    </submittedName>
</protein>
<feature type="coiled-coil region" evidence="1">
    <location>
        <begin position="1046"/>
        <end position="1150"/>
    </location>
</feature>
<sequence>MHAARSPASNPAAVTGDALDLSLSGSQLSMSRRPSSASPGKSFSRSVSVSVAGDSRAKRNTLGDASLSSSRSIKNLRRCNSTTQVNQQTNVSLSRDQREDYLALFDSSSHGRKKLAGLSKASADRTTWNILDDQPRASSLHSGSRSTGSVDSPPGPKQRELGIALAATFTANNRSNKGAVGNSVTTILHNNYSEKPLTPKSSNQRPSFNNILKATANDEVSQDNSSLTKSQKNFSSTSSTSNNKSPASARRGSPAPSGRREVTEEQAERFIQQVNQAAVTIQRWYRRHARRRHANQAALKCIIASKRKEWEERREEDSRPEQQQKRGDDRKQIREDKARLVRLAAIQELQQKRARRVAEVEPDSPRSTAVVARQRPPKIPLTTSGPSSPGHSSPRSPPAGKAKNAESNSNVTADLIELNFRAVSPASSNQRGSPCSQDQEDGSERDVVLVQQQPQQHQHNGRKWIRREKARLANTPEVRPLSDRNPLGEAAADWLSQELQRPAEPQRAAEGQLESLRPTGVVGRRKLPKISVTNKGPASPGDDSPTPPPAVKAKNTDSDLNVAAEFGELSSFRAVSPDVSNCRDSQCSQEILQRSVSVEDQRQGALCSRAPSKSTFNELLDTLKLLEEEPQRLSQPKCYSKDKYAWIDEDADSNTLTTDNLERHGQLSHHPALPDGGALLSEAKLQSIMSFLDEMEKSEQERPRSVTSGSHREVSVSPQMLLRQPEQNQEGLTGRTCWQAVLSEEELVGVEQASATAAEVSGSVMRIQLELEEKKRTVNMLQRALGQQRELTIRHVKETEKELSRNFQLQREQYEATIQRHLTFIDQLINDKKLLSERCEGVVGELKQVDQKYTKKIVQMQEQHEMEIKKLKELMSATEKIRREKWIDEKTKKIKEITVKGLEPEIHKLISKHKQELKKLRMLHEAELLQADDRAAQRYVHQCEELRQRLEGEKEEQSQRERALAKQRWAHRRPPSWTRAAGERRQSVSSRSSSPADASPPHALMFCWLMPSLCQCVRQEAASQRTIHRRDGEGLLNMTAHSLRVCVRYEKQLQEEELSLQQQRRRLYKEVADEKERLAQLSARQRAELEDLRRQLEENSSLAGRALREELDKTREEQERRHQVEMKALQERLDAEKQTWEENYKKKEEAWLLSRERELREELRRGRDKEIEIAIWTLEEETSKEKEECERAADNRVQRVRETYEAELQELQRSQRTAVEKQQQLRRQQAEAQEELISLRAALRQKEAEVEGVTRTRDQLVDERRRLAEVVRQEFAERLVTTEEENRRMAAEVAEVRARLRLEVERVTREKEEELAEVHQRCVSTASKSVLTVTLSLTFFSVLCASVKSAILKKEETVNHLRKQHEAALKRADHLEALWEQQRKQLLEK</sequence>
<feature type="compositionally biased region" description="Low complexity" evidence="2">
    <location>
        <begin position="138"/>
        <end position="149"/>
    </location>
</feature>
<evidence type="ECO:0000256" key="2">
    <source>
        <dbReference type="SAM" id="MobiDB-lite"/>
    </source>
</evidence>
<reference evidence="3" key="2">
    <citation type="submission" date="2025-08" db="UniProtKB">
        <authorList>
            <consortium name="Ensembl"/>
        </authorList>
    </citation>
    <scope>IDENTIFICATION</scope>
</reference>
<feature type="compositionally biased region" description="Low complexity" evidence="2">
    <location>
        <begin position="228"/>
        <end position="245"/>
    </location>
</feature>
<dbReference type="GeneTree" id="ENSGT00390000001758"/>
<feature type="region of interest" description="Disordered" evidence="2">
    <location>
        <begin position="950"/>
        <end position="998"/>
    </location>
</feature>
<dbReference type="PANTHER" id="PTHR31540">
    <property type="entry name" value="CENTROSOMAL PROTEIN OF 131 KDA"/>
    <property type="match status" value="1"/>
</dbReference>
<feature type="coiled-coil region" evidence="1">
    <location>
        <begin position="1194"/>
        <end position="1317"/>
    </location>
</feature>
<feature type="region of interest" description="Disordered" evidence="2">
    <location>
        <begin position="127"/>
        <end position="158"/>
    </location>
</feature>
<keyword evidence="1" id="KW-0175">Coiled coil</keyword>
<dbReference type="GO" id="GO:0010824">
    <property type="term" value="P:regulation of centrosome duplication"/>
    <property type="evidence" value="ECO:0007669"/>
    <property type="project" value="TreeGrafter"/>
</dbReference>
<feature type="compositionally biased region" description="Polar residues" evidence="2">
    <location>
        <begin position="25"/>
        <end position="49"/>
    </location>
</feature>
<feature type="compositionally biased region" description="Low complexity" evidence="2">
    <location>
        <begin position="380"/>
        <end position="394"/>
    </location>
</feature>
<feature type="region of interest" description="Disordered" evidence="2">
    <location>
        <begin position="499"/>
        <end position="555"/>
    </location>
</feature>
<dbReference type="GO" id="GO:0060287">
    <property type="term" value="P:epithelial cilium movement involved in determination of left/right asymmetry"/>
    <property type="evidence" value="ECO:0007669"/>
    <property type="project" value="Ensembl"/>
</dbReference>
<feature type="compositionally biased region" description="Polar residues" evidence="2">
    <location>
        <begin position="425"/>
        <end position="437"/>
    </location>
</feature>
<organism evidence="3 4">
    <name type="scientific">Gasterosteus aculeatus aculeatus</name>
    <name type="common">three-spined stickleback</name>
    <dbReference type="NCBI Taxonomy" id="481459"/>
    <lineage>
        <taxon>Eukaryota</taxon>
        <taxon>Metazoa</taxon>
        <taxon>Chordata</taxon>
        <taxon>Craniata</taxon>
        <taxon>Vertebrata</taxon>
        <taxon>Euteleostomi</taxon>
        <taxon>Actinopterygii</taxon>
        <taxon>Neopterygii</taxon>
        <taxon>Teleostei</taxon>
        <taxon>Neoteleostei</taxon>
        <taxon>Acanthomorphata</taxon>
        <taxon>Eupercaria</taxon>
        <taxon>Perciformes</taxon>
        <taxon>Cottioidei</taxon>
        <taxon>Gasterosteales</taxon>
        <taxon>Gasterosteidae</taxon>
        <taxon>Gasterosteus</taxon>
    </lineage>
</organism>
<feature type="compositionally biased region" description="Low complexity" evidence="2">
    <location>
        <begin position="987"/>
        <end position="998"/>
    </location>
</feature>
<feature type="region of interest" description="Disordered" evidence="2">
    <location>
        <begin position="695"/>
        <end position="717"/>
    </location>
</feature>
<feature type="compositionally biased region" description="Basic and acidic residues" evidence="2">
    <location>
        <begin position="950"/>
        <end position="964"/>
    </location>
</feature>